<dbReference type="SUPFAM" id="SSF50341">
    <property type="entry name" value="CheW-like"/>
    <property type="match status" value="1"/>
</dbReference>
<dbReference type="PROSITE" id="PS50851">
    <property type="entry name" value="CHEW"/>
    <property type="match status" value="1"/>
</dbReference>
<keyword evidence="3" id="KW-0963">Cytoplasm</keyword>
<dbReference type="GO" id="GO:0007165">
    <property type="term" value="P:signal transduction"/>
    <property type="evidence" value="ECO:0007669"/>
    <property type="project" value="InterPro"/>
</dbReference>
<keyword evidence="6" id="KW-1185">Reference proteome</keyword>
<evidence type="ECO:0000313" key="5">
    <source>
        <dbReference type="EMBL" id="OWW20729.1"/>
    </source>
</evidence>
<protein>
    <recommendedName>
        <fullName evidence="2">Chemotaxis protein CheW</fullName>
    </recommendedName>
</protein>
<dbReference type="OrthoDB" id="21516at2"/>
<dbReference type="InterPro" id="IPR039315">
    <property type="entry name" value="CheW"/>
</dbReference>
<comment type="subcellular location">
    <subcellularLocation>
        <location evidence="1">Cytoplasm</location>
    </subcellularLocation>
</comment>
<dbReference type="Proteomes" id="UP000197535">
    <property type="component" value="Unassembled WGS sequence"/>
</dbReference>
<dbReference type="EMBL" id="LSTO01000001">
    <property type="protein sequence ID" value="OWW20729.1"/>
    <property type="molecule type" value="Genomic_DNA"/>
</dbReference>
<dbReference type="GO" id="GO:0005829">
    <property type="term" value="C:cytosol"/>
    <property type="evidence" value="ECO:0007669"/>
    <property type="project" value="TreeGrafter"/>
</dbReference>
<reference evidence="5 6" key="1">
    <citation type="submission" date="2016-02" db="EMBL/GenBank/DDBJ databases">
        <authorList>
            <person name="Wen L."/>
            <person name="He K."/>
            <person name="Yang H."/>
        </authorList>
    </citation>
    <scope>NUCLEOTIDE SEQUENCE [LARGE SCALE GENOMIC DNA]</scope>
    <source>
        <strain evidence="5 6">TSA40</strain>
    </source>
</reference>
<evidence type="ECO:0000259" key="4">
    <source>
        <dbReference type="PROSITE" id="PS50851"/>
    </source>
</evidence>
<dbReference type="Pfam" id="PF01584">
    <property type="entry name" value="CheW"/>
    <property type="match status" value="1"/>
</dbReference>
<evidence type="ECO:0000256" key="1">
    <source>
        <dbReference type="ARBA" id="ARBA00004496"/>
    </source>
</evidence>
<name>A0A254TDK7_9BURK</name>
<sequence>MSAQAIEDCWNRVGVRGNRSCEKLAEHTHCRHCSVYGAAAQAIMQRQLPAGYREEWAEYFSREEADETERDRAVLVFRIGSEWLALPAALAVTVVEAARPHRIPRRSGGVLGGIVNVKGRLFPCMSLAALLSINDSQPQQDMRRRAYPRLVVFSLAHQAFALAVDDMSGIHRYAASDLLAVPTTAGKGLRRYLSGVLALNGMHVGVLDPGVVGAAFSDALK</sequence>
<dbReference type="RefSeq" id="WP_088707597.1">
    <property type="nucleotide sequence ID" value="NZ_LSTO01000001.1"/>
</dbReference>
<dbReference type="SMART" id="SM00260">
    <property type="entry name" value="CheW"/>
    <property type="match status" value="1"/>
</dbReference>
<comment type="caution">
    <text evidence="5">The sequence shown here is derived from an EMBL/GenBank/DDBJ whole genome shotgun (WGS) entry which is preliminary data.</text>
</comment>
<dbReference type="InterPro" id="IPR036061">
    <property type="entry name" value="CheW-like_dom_sf"/>
</dbReference>
<feature type="domain" description="CheW-like" evidence="4">
    <location>
        <begin position="71"/>
        <end position="218"/>
    </location>
</feature>
<dbReference type="Gene3D" id="2.30.30.40">
    <property type="entry name" value="SH3 Domains"/>
    <property type="match status" value="1"/>
</dbReference>
<evidence type="ECO:0000256" key="2">
    <source>
        <dbReference type="ARBA" id="ARBA00021483"/>
    </source>
</evidence>
<dbReference type="PANTHER" id="PTHR22617:SF45">
    <property type="entry name" value="CHEMOTAXIS PROTEIN CHEW"/>
    <property type="match status" value="1"/>
</dbReference>
<organism evidence="5 6">
    <name type="scientific">Noviherbaspirillum denitrificans</name>
    <dbReference type="NCBI Taxonomy" id="1968433"/>
    <lineage>
        <taxon>Bacteria</taxon>
        <taxon>Pseudomonadati</taxon>
        <taxon>Pseudomonadota</taxon>
        <taxon>Betaproteobacteria</taxon>
        <taxon>Burkholderiales</taxon>
        <taxon>Oxalobacteraceae</taxon>
        <taxon>Noviherbaspirillum</taxon>
    </lineage>
</organism>
<evidence type="ECO:0000313" key="6">
    <source>
        <dbReference type="Proteomes" id="UP000197535"/>
    </source>
</evidence>
<dbReference type="AlphaFoldDB" id="A0A254TDK7"/>
<dbReference type="InterPro" id="IPR002545">
    <property type="entry name" value="CheW-lke_dom"/>
</dbReference>
<dbReference type="Gene3D" id="2.40.50.180">
    <property type="entry name" value="CheA-289, Domain 4"/>
    <property type="match status" value="1"/>
</dbReference>
<evidence type="ECO:0000256" key="3">
    <source>
        <dbReference type="ARBA" id="ARBA00022490"/>
    </source>
</evidence>
<proteinExistence type="predicted"/>
<dbReference type="PANTHER" id="PTHR22617">
    <property type="entry name" value="CHEMOTAXIS SENSOR HISTIDINE KINASE-RELATED"/>
    <property type="match status" value="1"/>
</dbReference>
<gene>
    <name evidence="5" type="ORF">AYR66_15795</name>
</gene>
<accession>A0A254TDK7</accession>
<dbReference type="GO" id="GO:0006935">
    <property type="term" value="P:chemotaxis"/>
    <property type="evidence" value="ECO:0007669"/>
    <property type="project" value="InterPro"/>
</dbReference>